<keyword evidence="2" id="KW-0597">Phosphoprotein</keyword>
<sequence length="635" mass="69549">MGASYQKARTARTDSGFGSETSDEPAQPAHRAQMEPDSGSPRSDRSDPLNLSIVNLDTGEVEDLGREEFGRFTTWEQICSSPSFAPWESWWKLRRRRMESLFEAAATGDAVRVRALCEPPSASLSEAPALLEDQPCEMSLDTMNGDVGQIHPDTRGLYGRTALHVAAHSGHVGCVSSLLELGASVDAQTDAGFTALHLCCQRGHLSVLQALLLAAADLTTQADQGETPLHLAAAHGQAHVVAFLLKNPRMTRSEGPEKSPGVSLQSIRNHFGQRPSEVARDAATFRCFEGETGVEGEGCGGTYDTHDTYAGRTMLQLRPRLGELRLGQLNSTSELEEEGELVEQYLPEDWLESDTEEPQEQPAHADADDAAPAVLLRNSRCDAVHRLLAASEVEEFPSAPPPRTRSARPQSFLRLQEKEPSEAVGPDSFSLLSLLGKGSFGEVFKVADRQTGQVFAMKVLRKRKILSRNLMRYVLTERNLLSYIRHPFIVRLYHAFQTPSCLVLVLQYCPGGNLSMLLQREGALPEAVAQLYVSEVLLALEHLHERRVVYRDLKPENVVLDEEAHAVLTDFGLSKEGVDKFGGTKSFCGSVAYLAPEILTRSGHGRNVDLYGLGVLLFEMMEGAGCPVHGESSRP</sequence>
<evidence type="ECO:0000256" key="8">
    <source>
        <dbReference type="PROSITE-ProRule" id="PRU10141"/>
    </source>
</evidence>
<dbReference type="SMART" id="SM00220">
    <property type="entry name" value="S_TKc"/>
    <property type="match status" value="1"/>
</dbReference>
<dbReference type="EMBL" id="CAJNDS010000913">
    <property type="protein sequence ID" value="CAE7240542.1"/>
    <property type="molecule type" value="Genomic_DNA"/>
</dbReference>
<dbReference type="InterPro" id="IPR011009">
    <property type="entry name" value="Kinase-like_dom_sf"/>
</dbReference>
<reference evidence="11" key="1">
    <citation type="submission" date="2021-02" db="EMBL/GenBank/DDBJ databases">
        <authorList>
            <person name="Dougan E. K."/>
            <person name="Rhodes N."/>
            <person name="Thang M."/>
            <person name="Chan C."/>
        </authorList>
    </citation>
    <scope>NUCLEOTIDE SEQUENCE</scope>
</reference>
<feature type="region of interest" description="Disordered" evidence="9">
    <location>
        <begin position="1"/>
        <end position="50"/>
    </location>
</feature>
<dbReference type="PANTHER" id="PTHR24351">
    <property type="entry name" value="RIBOSOMAL PROTEIN S6 KINASE"/>
    <property type="match status" value="1"/>
</dbReference>
<keyword evidence="1" id="KW-0723">Serine/threonine-protein kinase</keyword>
<evidence type="ECO:0000256" key="6">
    <source>
        <dbReference type="ARBA" id="ARBA00022840"/>
    </source>
</evidence>
<evidence type="ECO:0000259" key="10">
    <source>
        <dbReference type="PROSITE" id="PS50011"/>
    </source>
</evidence>
<dbReference type="FunFam" id="3.30.200.20:FF:000042">
    <property type="entry name" value="Aurora kinase A"/>
    <property type="match status" value="1"/>
</dbReference>
<evidence type="ECO:0000256" key="3">
    <source>
        <dbReference type="ARBA" id="ARBA00022679"/>
    </source>
</evidence>
<dbReference type="InterPro" id="IPR045270">
    <property type="entry name" value="STKc_AGC"/>
</dbReference>
<feature type="binding site" evidence="8">
    <location>
        <position position="458"/>
    </location>
    <ligand>
        <name>ATP</name>
        <dbReference type="ChEBI" id="CHEBI:30616"/>
    </ligand>
</feature>
<keyword evidence="4 8" id="KW-0547">Nucleotide-binding</keyword>
<dbReference type="Gene3D" id="1.10.510.10">
    <property type="entry name" value="Transferase(Phosphotransferase) domain 1"/>
    <property type="match status" value="1"/>
</dbReference>
<dbReference type="Pfam" id="PF00069">
    <property type="entry name" value="Pkinase"/>
    <property type="match status" value="1"/>
</dbReference>
<dbReference type="FunFam" id="1.10.510.10:FF:000551">
    <property type="entry name" value="Non-specific serine/threonine protein kinase"/>
    <property type="match status" value="1"/>
</dbReference>
<dbReference type="InterPro" id="IPR008271">
    <property type="entry name" value="Ser/Thr_kinase_AS"/>
</dbReference>
<dbReference type="SUPFAM" id="SSF48403">
    <property type="entry name" value="Ankyrin repeat"/>
    <property type="match status" value="1"/>
</dbReference>
<dbReference type="Pfam" id="PF12796">
    <property type="entry name" value="Ank_2"/>
    <property type="match status" value="1"/>
</dbReference>
<name>A0A812L9W2_9DINO</name>
<dbReference type="PROSITE" id="PS00107">
    <property type="entry name" value="PROTEIN_KINASE_ATP"/>
    <property type="match status" value="1"/>
</dbReference>
<feature type="repeat" description="ANK" evidence="7">
    <location>
        <begin position="224"/>
        <end position="247"/>
    </location>
</feature>
<keyword evidence="7" id="KW-0040">ANK repeat</keyword>
<dbReference type="InterPro" id="IPR002110">
    <property type="entry name" value="Ankyrin_rpt"/>
</dbReference>
<dbReference type="GO" id="GO:0004674">
    <property type="term" value="F:protein serine/threonine kinase activity"/>
    <property type="evidence" value="ECO:0007669"/>
    <property type="project" value="UniProtKB-KW"/>
</dbReference>
<organism evidence="11 12">
    <name type="scientific">Symbiodinium natans</name>
    <dbReference type="NCBI Taxonomy" id="878477"/>
    <lineage>
        <taxon>Eukaryota</taxon>
        <taxon>Sar</taxon>
        <taxon>Alveolata</taxon>
        <taxon>Dinophyceae</taxon>
        <taxon>Suessiales</taxon>
        <taxon>Symbiodiniaceae</taxon>
        <taxon>Symbiodinium</taxon>
    </lineage>
</organism>
<feature type="repeat" description="ANK" evidence="7">
    <location>
        <begin position="191"/>
        <end position="223"/>
    </location>
</feature>
<protein>
    <submittedName>
        <fullName evidence="11">Rsks-1 protein</fullName>
    </submittedName>
</protein>
<dbReference type="Proteomes" id="UP000604046">
    <property type="component" value="Unassembled WGS sequence"/>
</dbReference>
<feature type="domain" description="Protein kinase" evidence="10">
    <location>
        <begin position="429"/>
        <end position="635"/>
    </location>
</feature>
<dbReference type="PROSITE" id="PS50297">
    <property type="entry name" value="ANK_REP_REGION"/>
    <property type="match status" value="3"/>
</dbReference>
<evidence type="ECO:0000313" key="11">
    <source>
        <dbReference type="EMBL" id="CAE7240542.1"/>
    </source>
</evidence>
<gene>
    <name evidence="11" type="primary">rsks-1</name>
    <name evidence="11" type="ORF">SNAT2548_LOCUS10786</name>
</gene>
<dbReference type="SUPFAM" id="SSF56112">
    <property type="entry name" value="Protein kinase-like (PK-like)"/>
    <property type="match status" value="1"/>
</dbReference>
<dbReference type="Gene3D" id="3.30.200.20">
    <property type="entry name" value="Phosphorylase Kinase, domain 1"/>
    <property type="match status" value="1"/>
</dbReference>
<dbReference type="CDD" id="cd05123">
    <property type="entry name" value="STKc_AGC"/>
    <property type="match status" value="1"/>
</dbReference>
<proteinExistence type="predicted"/>
<evidence type="ECO:0000256" key="5">
    <source>
        <dbReference type="ARBA" id="ARBA00022777"/>
    </source>
</evidence>
<evidence type="ECO:0000256" key="4">
    <source>
        <dbReference type="ARBA" id="ARBA00022741"/>
    </source>
</evidence>
<keyword evidence="6 8" id="KW-0067">ATP-binding</keyword>
<dbReference type="InterPro" id="IPR017441">
    <property type="entry name" value="Protein_kinase_ATP_BS"/>
</dbReference>
<dbReference type="Gene3D" id="1.25.40.20">
    <property type="entry name" value="Ankyrin repeat-containing domain"/>
    <property type="match status" value="1"/>
</dbReference>
<keyword evidence="3" id="KW-0808">Transferase</keyword>
<dbReference type="AlphaFoldDB" id="A0A812L9W2"/>
<evidence type="ECO:0000256" key="2">
    <source>
        <dbReference type="ARBA" id="ARBA00022553"/>
    </source>
</evidence>
<dbReference type="SMART" id="SM00248">
    <property type="entry name" value="ANK"/>
    <property type="match status" value="3"/>
</dbReference>
<dbReference type="InterPro" id="IPR036770">
    <property type="entry name" value="Ankyrin_rpt-contain_sf"/>
</dbReference>
<evidence type="ECO:0000256" key="9">
    <source>
        <dbReference type="SAM" id="MobiDB-lite"/>
    </source>
</evidence>
<comment type="caution">
    <text evidence="11">The sequence shown here is derived from an EMBL/GenBank/DDBJ whole genome shotgun (WGS) entry which is preliminary data.</text>
</comment>
<dbReference type="GO" id="GO:0005524">
    <property type="term" value="F:ATP binding"/>
    <property type="evidence" value="ECO:0007669"/>
    <property type="project" value="UniProtKB-UniRule"/>
</dbReference>
<evidence type="ECO:0000256" key="1">
    <source>
        <dbReference type="ARBA" id="ARBA00022527"/>
    </source>
</evidence>
<dbReference type="PROSITE" id="PS50011">
    <property type="entry name" value="PROTEIN_KINASE_DOM"/>
    <property type="match status" value="1"/>
</dbReference>
<dbReference type="OrthoDB" id="445185at2759"/>
<accession>A0A812L9W2</accession>
<evidence type="ECO:0000313" key="12">
    <source>
        <dbReference type="Proteomes" id="UP000604046"/>
    </source>
</evidence>
<keyword evidence="12" id="KW-1185">Reference proteome</keyword>
<keyword evidence="5" id="KW-0418">Kinase</keyword>
<evidence type="ECO:0000256" key="7">
    <source>
        <dbReference type="PROSITE-ProRule" id="PRU00023"/>
    </source>
</evidence>
<dbReference type="PROSITE" id="PS00108">
    <property type="entry name" value="PROTEIN_KINASE_ST"/>
    <property type="match status" value="1"/>
</dbReference>
<dbReference type="Pfam" id="PF00023">
    <property type="entry name" value="Ank"/>
    <property type="match status" value="1"/>
</dbReference>
<dbReference type="InterPro" id="IPR000719">
    <property type="entry name" value="Prot_kinase_dom"/>
</dbReference>
<dbReference type="PROSITE" id="PS50088">
    <property type="entry name" value="ANK_REPEAT"/>
    <property type="match status" value="3"/>
</dbReference>
<feature type="repeat" description="ANK" evidence="7">
    <location>
        <begin position="158"/>
        <end position="190"/>
    </location>
</feature>